<evidence type="ECO:0000256" key="4">
    <source>
        <dbReference type="SAM" id="SignalP"/>
    </source>
</evidence>
<dbReference type="PANTHER" id="PTHR30535">
    <property type="entry name" value="VITAMIN B12-BINDING PROTEIN"/>
    <property type="match status" value="1"/>
</dbReference>
<dbReference type="InterPro" id="IPR054828">
    <property type="entry name" value="Vit_B12_bind_prot"/>
</dbReference>
<evidence type="ECO:0000256" key="3">
    <source>
        <dbReference type="SAM" id="MobiDB-lite"/>
    </source>
</evidence>
<evidence type="ECO:0000313" key="6">
    <source>
        <dbReference type="EMBL" id="GBG09412.1"/>
    </source>
</evidence>
<gene>
    <name evidence="6" type="ORF">PAT3040_04057</name>
</gene>
<evidence type="ECO:0000256" key="1">
    <source>
        <dbReference type="ARBA" id="ARBA00008814"/>
    </source>
</evidence>
<dbReference type="PANTHER" id="PTHR30535:SF34">
    <property type="entry name" value="MOLYBDATE-BINDING PROTEIN MOLA"/>
    <property type="match status" value="1"/>
</dbReference>
<comment type="caution">
    <text evidence="6">The sequence shown here is derived from an EMBL/GenBank/DDBJ whole genome shotgun (WGS) entry which is preliminary data.</text>
</comment>
<dbReference type="SUPFAM" id="SSF53807">
    <property type="entry name" value="Helical backbone' metal receptor"/>
    <property type="match status" value="1"/>
</dbReference>
<dbReference type="Pfam" id="PF01497">
    <property type="entry name" value="Peripla_BP_2"/>
    <property type="match status" value="1"/>
</dbReference>
<accession>A0A2R5ERU7</accession>
<reference evidence="6 7" key="1">
    <citation type="submission" date="2017-08" db="EMBL/GenBank/DDBJ databases">
        <title>Substantial Increase in Enzyme Production by Combined Drug-Resistance Mutations in Paenibacillus agaridevorans.</title>
        <authorList>
            <person name="Tanaka Y."/>
            <person name="Funane K."/>
            <person name="Hosaka T."/>
            <person name="Shiwa Y."/>
            <person name="Fujita N."/>
            <person name="Miyazaki T."/>
            <person name="Yoshikawa H."/>
            <person name="Murakami K."/>
            <person name="Kasahara K."/>
            <person name="Inaoka T."/>
            <person name="Hiraga Y."/>
            <person name="Ochi K."/>
        </authorList>
    </citation>
    <scope>NUCLEOTIDE SEQUENCE [LARGE SCALE GENOMIC DNA]</scope>
    <source>
        <strain evidence="6 7">T-3040</strain>
    </source>
</reference>
<evidence type="ECO:0000256" key="2">
    <source>
        <dbReference type="ARBA" id="ARBA00022729"/>
    </source>
</evidence>
<name>A0A2R5ERU7_9BACL</name>
<dbReference type="EMBL" id="BDQX01000230">
    <property type="protein sequence ID" value="GBG09412.1"/>
    <property type="molecule type" value="Genomic_DNA"/>
</dbReference>
<feature type="chain" id="PRO_5015333163" evidence="4">
    <location>
        <begin position="26"/>
        <end position="329"/>
    </location>
</feature>
<feature type="region of interest" description="Disordered" evidence="3">
    <location>
        <begin position="31"/>
        <end position="59"/>
    </location>
</feature>
<feature type="signal peptide" evidence="4">
    <location>
        <begin position="1"/>
        <end position="25"/>
    </location>
</feature>
<dbReference type="AlphaFoldDB" id="A0A2R5ERU7"/>
<evidence type="ECO:0000313" key="7">
    <source>
        <dbReference type="Proteomes" id="UP000245202"/>
    </source>
</evidence>
<proteinExistence type="inferred from homology"/>
<dbReference type="InterPro" id="IPR050902">
    <property type="entry name" value="ABC_Transporter_SBP"/>
</dbReference>
<comment type="similarity">
    <text evidence="1">Belongs to the bacterial solute-binding protein 8 family.</text>
</comment>
<dbReference type="Gene3D" id="3.40.50.1980">
    <property type="entry name" value="Nitrogenase molybdenum iron protein domain"/>
    <property type="match status" value="2"/>
</dbReference>
<sequence length="329" mass="34905">MKQKKVWSSQSWLSLLMIVLMLTLAACSGNNDKSTGGASAEPSPTASTQPQETEATAEETVYPLTIVDVTGTELVFDKAPTAVVSIAPSETESIFAIGGGETVVGVDSNSNYPEEVKGLPQVGDYITNIEAVAALNPDLVLAASMNGDAITKLRELDIPVYVTDPKSYEEVVAKLEDLGKIMNMNTAAAEAADKMRSTLAQVTNAVKDAEKKKVYLEISPGWTVGSGEFLDAMITLAGGTNVAASQPGWFEVNVEEVITQNPQIIIYPEYGEGSPTEADIVARPGWSELDAVKNDAIIAVANDPLVRVGPRLADSLLELAKAIHPELIK</sequence>
<dbReference type="CDD" id="cd01143">
    <property type="entry name" value="YvrC"/>
    <property type="match status" value="1"/>
</dbReference>
<dbReference type="RefSeq" id="WP_258235079.1">
    <property type="nucleotide sequence ID" value="NZ_BDQX01000230.1"/>
</dbReference>
<feature type="compositionally biased region" description="Low complexity" evidence="3">
    <location>
        <begin position="45"/>
        <end position="59"/>
    </location>
</feature>
<protein>
    <submittedName>
        <fullName evidence="6">ABC transporter substrate-binding protein</fullName>
    </submittedName>
</protein>
<dbReference type="NCBIfam" id="NF038402">
    <property type="entry name" value="TroA_like"/>
    <property type="match status" value="1"/>
</dbReference>
<keyword evidence="2 4" id="KW-0732">Signal</keyword>
<feature type="domain" description="Fe/B12 periplasmic-binding" evidence="5">
    <location>
        <begin position="82"/>
        <end position="327"/>
    </location>
</feature>
<dbReference type="InterPro" id="IPR002491">
    <property type="entry name" value="ABC_transptr_periplasmic_BD"/>
</dbReference>
<keyword evidence="7" id="KW-1185">Reference proteome</keyword>
<dbReference type="PROSITE" id="PS50983">
    <property type="entry name" value="FE_B12_PBP"/>
    <property type="match status" value="1"/>
</dbReference>
<dbReference type="PROSITE" id="PS51257">
    <property type="entry name" value="PROKAR_LIPOPROTEIN"/>
    <property type="match status" value="1"/>
</dbReference>
<organism evidence="6 7">
    <name type="scientific">Paenibacillus agaridevorans</name>
    <dbReference type="NCBI Taxonomy" id="171404"/>
    <lineage>
        <taxon>Bacteria</taxon>
        <taxon>Bacillati</taxon>
        <taxon>Bacillota</taxon>
        <taxon>Bacilli</taxon>
        <taxon>Bacillales</taxon>
        <taxon>Paenibacillaceae</taxon>
        <taxon>Paenibacillus</taxon>
    </lineage>
</organism>
<dbReference type="Proteomes" id="UP000245202">
    <property type="component" value="Unassembled WGS sequence"/>
</dbReference>
<evidence type="ECO:0000259" key="5">
    <source>
        <dbReference type="PROSITE" id="PS50983"/>
    </source>
</evidence>